<proteinExistence type="predicted"/>
<dbReference type="Proteomes" id="UP000001312">
    <property type="component" value="Unassembled WGS sequence"/>
</dbReference>
<evidence type="ECO:0000313" key="2">
    <source>
        <dbReference type="Proteomes" id="UP000001312"/>
    </source>
</evidence>
<dbReference type="KEGG" id="ssl:SS1G_02389"/>
<accession>A7EAQ7</accession>
<dbReference type="GeneID" id="5492738"/>
<sequence>MGFNTTNNTCNPLESVVGGHWSLVNTGINIHGSLRLESTRSLSIGYVQPNPVQSPLSFQAFPKKLTSQ</sequence>
<protein>
    <submittedName>
        <fullName evidence="1">Uncharacterized protein</fullName>
    </submittedName>
</protein>
<name>A7EAQ7_SCLS1</name>
<reference evidence="2" key="1">
    <citation type="journal article" date="2011" name="PLoS Genet.">
        <title>Genomic analysis of the necrotrophic fungal pathogens Sclerotinia sclerotiorum and Botrytis cinerea.</title>
        <authorList>
            <person name="Amselem J."/>
            <person name="Cuomo C.A."/>
            <person name="van Kan J.A."/>
            <person name="Viaud M."/>
            <person name="Benito E.P."/>
            <person name="Couloux A."/>
            <person name="Coutinho P.M."/>
            <person name="de Vries R.P."/>
            <person name="Dyer P.S."/>
            <person name="Fillinger S."/>
            <person name="Fournier E."/>
            <person name="Gout L."/>
            <person name="Hahn M."/>
            <person name="Kohn L."/>
            <person name="Lapalu N."/>
            <person name="Plummer K.M."/>
            <person name="Pradier J.M."/>
            <person name="Quevillon E."/>
            <person name="Sharon A."/>
            <person name="Simon A."/>
            <person name="ten Have A."/>
            <person name="Tudzynski B."/>
            <person name="Tudzynski P."/>
            <person name="Wincker P."/>
            <person name="Andrew M."/>
            <person name="Anthouard V."/>
            <person name="Beever R.E."/>
            <person name="Beffa R."/>
            <person name="Benoit I."/>
            <person name="Bouzid O."/>
            <person name="Brault B."/>
            <person name="Chen Z."/>
            <person name="Choquer M."/>
            <person name="Collemare J."/>
            <person name="Cotton P."/>
            <person name="Danchin E.G."/>
            <person name="Da Silva C."/>
            <person name="Gautier A."/>
            <person name="Giraud C."/>
            <person name="Giraud T."/>
            <person name="Gonzalez C."/>
            <person name="Grossetete S."/>
            <person name="Guldener U."/>
            <person name="Henrissat B."/>
            <person name="Howlett B.J."/>
            <person name="Kodira C."/>
            <person name="Kretschmer M."/>
            <person name="Lappartient A."/>
            <person name="Leroch M."/>
            <person name="Levis C."/>
            <person name="Mauceli E."/>
            <person name="Neuveglise C."/>
            <person name="Oeser B."/>
            <person name="Pearson M."/>
            <person name="Poulain J."/>
            <person name="Poussereau N."/>
            <person name="Quesneville H."/>
            <person name="Rascle C."/>
            <person name="Schumacher J."/>
            <person name="Segurens B."/>
            <person name="Sexton A."/>
            <person name="Silva E."/>
            <person name="Sirven C."/>
            <person name="Soanes D.M."/>
            <person name="Talbot N.J."/>
            <person name="Templeton M."/>
            <person name="Yandava C."/>
            <person name="Yarden O."/>
            <person name="Zeng Q."/>
            <person name="Rollins J.A."/>
            <person name="Lebrun M.H."/>
            <person name="Dickman M."/>
        </authorList>
    </citation>
    <scope>NUCLEOTIDE SEQUENCE [LARGE SCALE GENOMIC DNA]</scope>
    <source>
        <strain evidence="2">ATCC 18683 / 1980 / Ss-1</strain>
    </source>
</reference>
<dbReference type="RefSeq" id="XP_001596173.1">
    <property type="nucleotide sequence ID" value="XM_001596123.1"/>
</dbReference>
<organism evidence="1 2">
    <name type="scientific">Sclerotinia sclerotiorum (strain ATCC 18683 / 1980 / Ss-1)</name>
    <name type="common">White mold</name>
    <name type="synonym">Whetzelinia sclerotiorum</name>
    <dbReference type="NCBI Taxonomy" id="665079"/>
    <lineage>
        <taxon>Eukaryota</taxon>
        <taxon>Fungi</taxon>
        <taxon>Dikarya</taxon>
        <taxon>Ascomycota</taxon>
        <taxon>Pezizomycotina</taxon>
        <taxon>Leotiomycetes</taxon>
        <taxon>Helotiales</taxon>
        <taxon>Sclerotiniaceae</taxon>
        <taxon>Sclerotinia</taxon>
    </lineage>
</organism>
<dbReference type="AlphaFoldDB" id="A7EAQ7"/>
<gene>
    <name evidence="1" type="ORF">SS1G_02389</name>
</gene>
<dbReference type="InParanoid" id="A7EAQ7"/>
<keyword evidence="2" id="KW-1185">Reference proteome</keyword>
<evidence type="ECO:0000313" key="1">
    <source>
        <dbReference type="EMBL" id="EDN99535.1"/>
    </source>
</evidence>
<dbReference type="EMBL" id="CH476623">
    <property type="protein sequence ID" value="EDN99535.1"/>
    <property type="molecule type" value="Genomic_DNA"/>
</dbReference>
<dbReference type="HOGENOM" id="CLU_2795490_0_0_1"/>